<accession>A0ABU8KUW5</accession>
<dbReference type="Proteomes" id="UP001387293">
    <property type="component" value="Unassembled WGS sequence"/>
</dbReference>
<name>A0ABU8KUW5_9HYPH</name>
<protein>
    <submittedName>
        <fullName evidence="2">Uncharacterized protein</fullName>
    </submittedName>
</protein>
<evidence type="ECO:0000313" key="3">
    <source>
        <dbReference type="Proteomes" id="UP001387293"/>
    </source>
</evidence>
<feature type="signal peptide" evidence="1">
    <location>
        <begin position="1"/>
        <end position="24"/>
    </location>
</feature>
<feature type="chain" id="PRO_5046199426" evidence="1">
    <location>
        <begin position="25"/>
        <end position="283"/>
    </location>
</feature>
<evidence type="ECO:0000313" key="2">
    <source>
        <dbReference type="EMBL" id="MEI9409058.1"/>
    </source>
</evidence>
<reference evidence="2 3" key="1">
    <citation type="submission" date="2022-12" db="EMBL/GenBank/DDBJ databases">
        <authorList>
            <person name="Muema E."/>
        </authorList>
    </citation>
    <scope>NUCLEOTIDE SEQUENCE [LARGE SCALE GENOMIC DNA]</scope>
    <source>
        <strain evidence="3">1326</strain>
    </source>
</reference>
<dbReference type="RefSeq" id="WP_337106069.1">
    <property type="nucleotide sequence ID" value="NZ_JAPYKS010000006.1"/>
</dbReference>
<proteinExistence type="predicted"/>
<keyword evidence="3" id="KW-1185">Reference proteome</keyword>
<evidence type="ECO:0000256" key="1">
    <source>
        <dbReference type="SAM" id="SignalP"/>
    </source>
</evidence>
<keyword evidence="1" id="KW-0732">Signal</keyword>
<gene>
    <name evidence="2" type="ORF">O7A60_09790</name>
</gene>
<organism evidence="2 3">
    <name type="scientific">Mesorhizobium salmacidum</name>
    <dbReference type="NCBI Taxonomy" id="3015171"/>
    <lineage>
        <taxon>Bacteria</taxon>
        <taxon>Pseudomonadati</taxon>
        <taxon>Pseudomonadota</taxon>
        <taxon>Alphaproteobacteria</taxon>
        <taxon>Hyphomicrobiales</taxon>
        <taxon>Phyllobacteriaceae</taxon>
        <taxon>Mesorhizobium</taxon>
    </lineage>
</organism>
<sequence length="283" mass="30540">MSGFLHRLVLACLLLPLLCGAAGAQDAASPDLGKPIAGHADTTYADLIRMVVPDLTAKGDYYVGSSPIEMRHIAGPDNDSSPPDAPSVFSAGVLGIKAGGKDRLAMLFDLGESPDSTEGYAVLALYDLTGKPKLLDAVNVATDRFTFFRHPGKLSLGASDDALMISSTHFNSNQGYMSTPLILVRDDRFELIDLINTFDENVCSYRRSQDLTFQALSDGSPYAAIKATITDKTVPGEETCDEPAQKAVSNDISVTYRWDKKTARYVADSDAFEKLAADNEKRF</sequence>
<dbReference type="EMBL" id="JAPYKS010000006">
    <property type="protein sequence ID" value="MEI9409058.1"/>
    <property type="molecule type" value="Genomic_DNA"/>
</dbReference>
<comment type="caution">
    <text evidence="2">The sequence shown here is derived from an EMBL/GenBank/DDBJ whole genome shotgun (WGS) entry which is preliminary data.</text>
</comment>